<keyword evidence="6 8" id="KW-0472">Membrane</keyword>
<evidence type="ECO:0000256" key="8">
    <source>
        <dbReference type="SAM" id="Phobius"/>
    </source>
</evidence>
<evidence type="ECO:0000256" key="6">
    <source>
        <dbReference type="ARBA" id="ARBA00023136"/>
    </source>
</evidence>
<feature type="transmembrane region" description="Helical" evidence="8">
    <location>
        <begin position="265"/>
        <end position="283"/>
    </location>
</feature>
<dbReference type="InterPro" id="IPR036259">
    <property type="entry name" value="MFS_trans_sf"/>
</dbReference>
<comment type="subcellular location">
    <subcellularLocation>
        <location evidence="1">Cell membrane</location>
        <topology evidence="1">Multi-pass membrane protein</topology>
    </subcellularLocation>
</comment>
<protein>
    <submittedName>
        <fullName evidence="10">MFS transporter</fullName>
    </submittedName>
</protein>
<evidence type="ECO:0000313" key="10">
    <source>
        <dbReference type="EMBL" id="OLR91906.1"/>
    </source>
</evidence>
<evidence type="ECO:0000256" key="7">
    <source>
        <dbReference type="SAM" id="MobiDB-lite"/>
    </source>
</evidence>
<dbReference type="Gene3D" id="1.20.1250.20">
    <property type="entry name" value="MFS general substrate transporter like domains"/>
    <property type="match status" value="2"/>
</dbReference>
<dbReference type="InterPro" id="IPR020846">
    <property type="entry name" value="MFS_dom"/>
</dbReference>
<keyword evidence="11" id="KW-1185">Reference proteome</keyword>
<keyword evidence="4 8" id="KW-0812">Transmembrane</keyword>
<evidence type="ECO:0000313" key="11">
    <source>
        <dbReference type="Proteomes" id="UP000186040"/>
    </source>
</evidence>
<dbReference type="InterPro" id="IPR010290">
    <property type="entry name" value="TM_effector"/>
</dbReference>
<accession>A0A1Q9LIQ6</accession>
<dbReference type="GO" id="GO:0005886">
    <property type="term" value="C:plasma membrane"/>
    <property type="evidence" value="ECO:0007669"/>
    <property type="project" value="UniProtKB-SubCell"/>
</dbReference>
<keyword evidence="3" id="KW-1003">Cell membrane</keyword>
<dbReference type="SUPFAM" id="SSF103473">
    <property type="entry name" value="MFS general substrate transporter"/>
    <property type="match status" value="1"/>
</dbReference>
<dbReference type="PANTHER" id="PTHR43266:SF2">
    <property type="entry name" value="MAJOR FACILITATOR SUPERFAMILY (MFS) PROFILE DOMAIN-CONTAINING PROTEIN"/>
    <property type="match status" value="1"/>
</dbReference>
<feature type="transmembrane region" description="Helical" evidence="8">
    <location>
        <begin position="320"/>
        <end position="341"/>
    </location>
</feature>
<dbReference type="Pfam" id="PF05977">
    <property type="entry name" value="MFS_3"/>
    <property type="match status" value="1"/>
</dbReference>
<keyword evidence="5 8" id="KW-1133">Transmembrane helix</keyword>
<evidence type="ECO:0000259" key="9">
    <source>
        <dbReference type="PROSITE" id="PS50850"/>
    </source>
</evidence>
<feature type="transmembrane region" description="Helical" evidence="8">
    <location>
        <begin position="231"/>
        <end position="253"/>
    </location>
</feature>
<feature type="transmembrane region" description="Helical" evidence="8">
    <location>
        <begin position="56"/>
        <end position="77"/>
    </location>
</feature>
<feature type="transmembrane region" description="Helical" evidence="8">
    <location>
        <begin position="353"/>
        <end position="371"/>
    </location>
</feature>
<keyword evidence="2" id="KW-0813">Transport</keyword>
<sequence>MSTVDADAERAPSAFRLLKANRPLRALFTARVVSYAGDSLSLVALMLHVANTTGQGLAVALLLLVGDFVPSLLGPITGAISDRFDLRRVMIVCEVVQGGLMLAIALALPPLPLLLALVGARAIAGQVFQPASRSAIPAMVGERDLETANSSIGFGSNCAEAFGPLVAAALLPFIGVQGVLLVDAASFLLSAVVLLATKAMPPAAPEADEGGLLTSAKVGLGYILRTKAVRIISLGFCAVVMFNGVDDVALVLLAKDTLRSGDSSVGLLLGAVGIGLLVGYALLTRYSGKLAMPTLLVAGFLVSSAGNFLTGLAWSVAAAFAVQAVRGLGIAGMDVASSTMLQRMVPAGMLGRVFGNLYGAIGVAAAVSYLAGGVLLDATNAPVTLMIAGGGGVLFTLVVAFSLPKALRKHTDPEPEPDAATAPDPDKPADGTGVPEVPALHTHAGPGSSVELDTPAEQKRG</sequence>
<feature type="transmembrane region" description="Helical" evidence="8">
    <location>
        <begin position="295"/>
        <end position="314"/>
    </location>
</feature>
<name>A0A1Q9LIQ6_9PSEU</name>
<gene>
    <name evidence="10" type="ORF">BJP25_24045</name>
</gene>
<dbReference type="PROSITE" id="PS50850">
    <property type="entry name" value="MFS"/>
    <property type="match status" value="1"/>
</dbReference>
<comment type="caution">
    <text evidence="10">The sequence shown here is derived from an EMBL/GenBank/DDBJ whole genome shotgun (WGS) entry which is preliminary data.</text>
</comment>
<dbReference type="STRING" id="1193682.BJP25_24045"/>
<dbReference type="PANTHER" id="PTHR43266">
    <property type="entry name" value="MACROLIDE-EFFLUX PROTEIN"/>
    <property type="match status" value="1"/>
</dbReference>
<dbReference type="Proteomes" id="UP000186040">
    <property type="component" value="Unassembled WGS sequence"/>
</dbReference>
<dbReference type="RefSeq" id="WP_075976311.1">
    <property type="nucleotide sequence ID" value="NZ_MKQR01000018.1"/>
</dbReference>
<organism evidence="10 11">
    <name type="scientific">Actinokineospora bangkokensis</name>
    <dbReference type="NCBI Taxonomy" id="1193682"/>
    <lineage>
        <taxon>Bacteria</taxon>
        <taxon>Bacillati</taxon>
        <taxon>Actinomycetota</taxon>
        <taxon>Actinomycetes</taxon>
        <taxon>Pseudonocardiales</taxon>
        <taxon>Pseudonocardiaceae</taxon>
        <taxon>Actinokineospora</taxon>
    </lineage>
</organism>
<evidence type="ECO:0000256" key="1">
    <source>
        <dbReference type="ARBA" id="ARBA00004651"/>
    </source>
</evidence>
<evidence type="ECO:0000256" key="3">
    <source>
        <dbReference type="ARBA" id="ARBA00022475"/>
    </source>
</evidence>
<feature type="transmembrane region" description="Helical" evidence="8">
    <location>
        <begin position="26"/>
        <end position="50"/>
    </location>
</feature>
<reference evidence="10 11" key="1">
    <citation type="submission" date="2016-10" db="EMBL/GenBank/DDBJ databases">
        <title>The Draft Genome Sequence of Actinokineospora bangkokensis 44EHWT reveals the biosynthetic pathway of antifungal compounds Thailandins with unusual extender unit butylmalonyl-CoA.</title>
        <authorList>
            <person name="Greule A."/>
            <person name="Intra B."/>
            <person name="Flemming S."/>
            <person name="Rommel M.G."/>
            <person name="Panbangred W."/>
            <person name="Bechthold A."/>
        </authorList>
    </citation>
    <scope>NUCLEOTIDE SEQUENCE [LARGE SCALE GENOMIC DNA]</scope>
    <source>
        <strain evidence="10 11">44EHW</strain>
    </source>
</reference>
<dbReference type="OrthoDB" id="4204059at2"/>
<evidence type="ECO:0000256" key="4">
    <source>
        <dbReference type="ARBA" id="ARBA00022692"/>
    </source>
</evidence>
<evidence type="ECO:0000256" key="5">
    <source>
        <dbReference type="ARBA" id="ARBA00022989"/>
    </source>
</evidence>
<dbReference type="AlphaFoldDB" id="A0A1Q9LIQ6"/>
<dbReference type="EMBL" id="MKQR01000018">
    <property type="protein sequence ID" value="OLR91906.1"/>
    <property type="molecule type" value="Genomic_DNA"/>
</dbReference>
<feature type="transmembrane region" description="Helical" evidence="8">
    <location>
        <begin position="383"/>
        <end position="403"/>
    </location>
</feature>
<dbReference type="CDD" id="cd06173">
    <property type="entry name" value="MFS_MefA_like"/>
    <property type="match status" value="1"/>
</dbReference>
<proteinExistence type="predicted"/>
<feature type="region of interest" description="Disordered" evidence="7">
    <location>
        <begin position="408"/>
        <end position="461"/>
    </location>
</feature>
<feature type="transmembrane region" description="Helical" evidence="8">
    <location>
        <begin position="170"/>
        <end position="196"/>
    </location>
</feature>
<dbReference type="GO" id="GO:0022857">
    <property type="term" value="F:transmembrane transporter activity"/>
    <property type="evidence" value="ECO:0007669"/>
    <property type="project" value="InterPro"/>
</dbReference>
<feature type="domain" description="Major facilitator superfamily (MFS) profile" evidence="9">
    <location>
        <begin position="214"/>
        <end position="461"/>
    </location>
</feature>
<evidence type="ECO:0000256" key="2">
    <source>
        <dbReference type="ARBA" id="ARBA00022448"/>
    </source>
</evidence>